<keyword evidence="2" id="KW-1185">Reference proteome</keyword>
<organism evidence="1 2">
    <name type="scientific">Brachionus plicatilis</name>
    <name type="common">Marine rotifer</name>
    <name type="synonym">Brachionus muelleri</name>
    <dbReference type="NCBI Taxonomy" id="10195"/>
    <lineage>
        <taxon>Eukaryota</taxon>
        <taxon>Metazoa</taxon>
        <taxon>Spiralia</taxon>
        <taxon>Gnathifera</taxon>
        <taxon>Rotifera</taxon>
        <taxon>Eurotatoria</taxon>
        <taxon>Monogononta</taxon>
        <taxon>Pseudotrocha</taxon>
        <taxon>Ploima</taxon>
        <taxon>Brachionidae</taxon>
        <taxon>Brachionus</taxon>
    </lineage>
</organism>
<dbReference type="EMBL" id="REGN01001268">
    <property type="protein sequence ID" value="RNA35950.1"/>
    <property type="molecule type" value="Genomic_DNA"/>
</dbReference>
<dbReference type="AlphaFoldDB" id="A0A3M7SJY5"/>
<accession>A0A3M7SJY5</accession>
<name>A0A3M7SJY5_BRAPC</name>
<protein>
    <submittedName>
        <fullName evidence="1">Uncharacterized protein</fullName>
    </submittedName>
</protein>
<proteinExistence type="predicted"/>
<sequence length="73" mass="8940">MMFSRSELRLNVEDNIFPNNFPFSSSVLKSWFIRRFHSYYVIESYGSFDWKMVTYHILITKNSRGFIIDYRKI</sequence>
<gene>
    <name evidence="1" type="ORF">BpHYR1_012820</name>
</gene>
<evidence type="ECO:0000313" key="1">
    <source>
        <dbReference type="EMBL" id="RNA35950.1"/>
    </source>
</evidence>
<reference evidence="1 2" key="1">
    <citation type="journal article" date="2018" name="Sci. Rep.">
        <title>Genomic signatures of local adaptation to the degree of environmental predictability in rotifers.</title>
        <authorList>
            <person name="Franch-Gras L."/>
            <person name="Hahn C."/>
            <person name="Garcia-Roger E.M."/>
            <person name="Carmona M.J."/>
            <person name="Serra M."/>
            <person name="Gomez A."/>
        </authorList>
    </citation>
    <scope>NUCLEOTIDE SEQUENCE [LARGE SCALE GENOMIC DNA]</scope>
    <source>
        <strain evidence="1">HYR1</strain>
    </source>
</reference>
<dbReference type="Proteomes" id="UP000276133">
    <property type="component" value="Unassembled WGS sequence"/>
</dbReference>
<evidence type="ECO:0000313" key="2">
    <source>
        <dbReference type="Proteomes" id="UP000276133"/>
    </source>
</evidence>
<comment type="caution">
    <text evidence="1">The sequence shown here is derived from an EMBL/GenBank/DDBJ whole genome shotgun (WGS) entry which is preliminary data.</text>
</comment>